<protein>
    <submittedName>
        <fullName evidence="12">DEAD/DEAH box helicase</fullName>
    </submittedName>
</protein>
<feature type="domain" description="Helicase C-terminal" evidence="10">
    <location>
        <begin position="247"/>
        <end position="392"/>
    </location>
</feature>
<feature type="compositionally biased region" description="Basic and acidic residues" evidence="8">
    <location>
        <begin position="469"/>
        <end position="489"/>
    </location>
</feature>
<feature type="compositionally biased region" description="Basic and acidic residues" evidence="8">
    <location>
        <begin position="497"/>
        <end position="509"/>
    </location>
</feature>
<evidence type="ECO:0000259" key="11">
    <source>
        <dbReference type="PROSITE" id="PS51195"/>
    </source>
</evidence>
<gene>
    <name evidence="12" type="ORF">LIN78_14905</name>
</gene>
<reference evidence="12" key="1">
    <citation type="submission" date="2021-10" db="EMBL/GenBank/DDBJ databases">
        <title>The complete genome sequence of Leeia sp. TBRC 13508.</title>
        <authorList>
            <person name="Charoenyingcharoen P."/>
            <person name="Yukphan P."/>
        </authorList>
    </citation>
    <scope>NUCLEOTIDE SEQUENCE</scope>
    <source>
        <strain evidence="12">TBRC 13508</strain>
    </source>
</reference>
<proteinExistence type="inferred from homology"/>
<organism evidence="12 13">
    <name type="scientific">Leeia speluncae</name>
    <dbReference type="NCBI Taxonomy" id="2884804"/>
    <lineage>
        <taxon>Bacteria</taxon>
        <taxon>Pseudomonadati</taxon>
        <taxon>Pseudomonadota</taxon>
        <taxon>Betaproteobacteria</taxon>
        <taxon>Neisseriales</taxon>
        <taxon>Leeiaceae</taxon>
        <taxon>Leeia</taxon>
    </lineage>
</organism>
<evidence type="ECO:0000256" key="5">
    <source>
        <dbReference type="ARBA" id="ARBA00038437"/>
    </source>
</evidence>
<feature type="compositionally biased region" description="Polar residues" evidence="8">
    <location>
        <begin position="443"/>
        <end position="455"/>
    </location>
</feature>
<keyword evidence="2 7" id="KW-0378">Hydrolase</keyword>
<dbReference type="RefSeq" id="WP_227181651.1">
    <property type="nucleotide sequence ID" value="NZ_JAJBZT010000009.1"/>
</dbReference>
<dbReference type="SMART" id="SM00487">
    <property type="entry name" value="DEXDc"/>
    <property type="match status" value="1"/>
</dbReference>
<comment type="similarity">
    <text evidence="5 7">Belongs to the DEAD box helicase family.</text>
</comment>
<dbReference type="Pfam" id="PF00271">
    <property type="entry name" value="Helicase_C"/>
    <property type="match status" value="1"/>
</dbReference>
<keyword evidence="1 7" id="KW-0547">Nucleotide-binding</keyword>
<evidence type="ECO:0000256" key="1">
    <source>
        <dbReference type="ARBA" id="ARBA00022741"/>
    </source>
</evidence>
<feature type="domain" description="DEAD-box RNA helicase Q" evidence="11">
    <location>
        <begin position="12"/>
        <end position="40"/>
    </location>
</feature>
<dbReference type="GO" id="GO:0004386">
    <property type="term" value="F:helicase activity"/>
    <property type="evidence" value="ECO:0007669"/>
    <property type="project" value="UniProtKB-KW"/>
</dbReference>
<feature type="short sequence motif" description="Q motif" evidence="6">
    <location>
        <begin position="12"/>
        <end position="40"/>
    </location>
</feature>
<evidence type="ECO:0000256" key="7">
    <source>
        <dbReference type="RuleBase" id="RU000492"/>
    </source>
</evidence>
<evidence type="ECO:0000313" key="12">
    <source>
        <dbReference type="EMBL" id="MCB6184835.1"/>
    </source>
</evidence>
<dbReference type="Proteomes" id="UP001165395">
    <property type="component" value="Unassembled WGS sequence"/>
</dbReference>
<dbReference type="InterPro" id="IPR001650">
    <property type="entry name" value="Helicase_C-like"/>
</dbReference>
<feature type="compositionally biased region" description="Basic and acidic residues" evidence="8">
    <location>
        <begin position="430"/>
        <end position="442"/>
    </location>
</feature>
<keyword evidence="4 7" id="KW-0067">ATP-binding</keyword>
<dbReference type="SUPFAM" id="SSF52540">
    <property type="entry name" value="P-loop containing nucleoside triphosphate hydrolases"/>
    <property type="match status" value="1"/>
</dbReference>
<dbReference type="CDD" id="cd00268">
    <property type="entry name" value="DEADc"/>
    <property type="match status" value="1"/>
</dbReference>
<feature type="region of interest" description="Disordered" evidence="8">
    <location>
        <begin position="390"/>
        <end position="559"/>
    </location>
</feature>
<dbReference type="InterPro" id="IPR014001">
    <property type="entry name" value="Helicase_ATP-bd"/>
</dbReference>
<accession>A0ABS8D9F6</accession>
<comment type="caution">
    <text evidence="12">The sequence shown here is derived from an EMBL/GenBank/DDBJ whole genome shotgun (WGS) entry which is preliminary data.</text>
</comment>
<evidence type="ECO:0000259" key="9">
    <source>
        <dbReference type="PROSITE" id="PS51192"/>
    </source>
</evidence>
<dbReference type="Pfam" id="PF00270">
    <property type="entry name" value="DEAD"/>
    <property type="match status" value="1"/>
</dbReference>
<evidence type="ECO:0000256" key="6">
    <source>
        <dbReference type="PROSITE-ProRule" id="PRU00552"/>
    </source>
</evidence>
<dbReference type="PROSITE" id="PS51194">
    <property type="entry name" value="HELICASE_CTER"/>
    <property type="match status" value="1"/>
</dbReference>
<evidence type="ECO:0000313" key="13">
    <source>
        <dbReference type="Proteomes" id="UP001165395"/>
    </source>
</evidence>
<dbReference type="InterPro" id="IPR011545">
    <property type="entry name" value="DEAD/DEAH_box_helicase_dom"/>
</dbReference>
<dbReference type="PANTHER" id="PTHR47959:SF17">
    <property type="entry name" value="ATP-DEPENDENT RNA HELICASE DEAD BOX FAMILY"/>
    <property type="match status" value="1"/>
</dbReference>
<dbReference type="EMBL" id="JAJBZT010000009">
    <property type="protein sequence ID" value="MCB6184835.1"/>
    <property type="molecule type" value="Genomic_DNA"/>
</dbReference>
<dbReference type="InterPro" id="IPR044742">
    <property type="entry name" value="DEAD/DEAH_RhlB"/>
</dbReference>
<dbReference type="InterPro" id="IPR027417">
    <property type="entry name" value="P-loop_NTPase"/>
</dbReference>
<evidence type="ECO:0000256" key="8">
    <source>
        <dbReference type="SAM" id="MobiDB-lite"/>
    </source>
</evidence>
<sequence>MTDQLDTAGSTVLFSDFNLHARLLRALSEAGYEEPTPIQAAALPVLINGADVMASASTGTGKTAAFLLPILQKINEEPRKQGYFGPRALVLVPTRELAAQVADAATQYGKFIPRFNVVTIVGGMPYPVQNRLLSRPVEVLIATPGRLLDHLSRGRLDLSGMEFFVLDEADRMLDMGFIDDVEAIAAATPADRQTALFSATLDGAVGTLAGKLLNKPERIQIAPAQAKQGKIDQRLHYADDLSHKGKLLAHLLDDASMQQAIIFTATKLDADDLADHLIEQGMSAAALHGDMPQRERNRTLARLKNGHVRVLVATDVAARGIDVDGITHVINYDLPKNAEDYVHRIGRTGRAGRSGTAVSLVSPRERGLLSRIERFIGNRIAAAIVPGLEPTVKPQRSAGPRGNGSRGNGPRGNGPRGGNGGRHAGGQGQGDRRQGGWSRDRSTGQVQQPALFSHTQRQQQDGFGGGRPSGDRPHRGDREQRQFDREPRQFDGAAPRRFNEGGGFDRERGQSNGNGGDFNRPARKPRQAGERNFREDGGNRRREGGFNQAAAGGRRRFED</sequence>
<evidence type="ECO:0000256" key="4">
    <source>
        <dbReference type="ARBA" id="ARBA00022840"/>
    </source>
</evidence>
<dbReference type="PROSITE" id="PS51192">
    <property type="entry name" value="HELICASE_ATP_BIND_1"/>
    <property type="match status" value="1"/>
</dbReference>
<dbReference type="CDD" id="cd18787">
    <property type="entry name" value="SF2_C_DEAD"/>
    <property type="match status" value="1"/>
</dbReference>
<feature type="compositionally biased region" description="Basic and acidic residues" evidence="8">
    <location>
        <begin position="527"/>
        <end position="544"/>
    </location>
</feature>
<dbReference type="PANTHER" id="PTHR47959">
    <property type="entry name" value="ATP-DEPENDENT RNA HELICASE RHLE-RELATED"/>
    <property type="match status" value="1"/>
</dbReference>
<dbReference type="InterPro" id="IPR000629">
    <property type="entry name" value="RNA-helicase_DEAD-box_CS"/>
</dbReference>
<name>A0ABS8D9F6_9NEIS</name>
<dbReference type="InterPro" id="IPR014014">
    <property type="entry name" value="RNA_helicase_DEAD_Q_motif"/>
</dbReference>
<dbReference type="PROSITE" id="PS00039">
    <property type="entry name" value="DEAD_ATP_HELICASE"/>
    <property type="match status" value="1"/>
</dbReference>
<evidence type="ECO:0000256" key="2">
    <source>
        <dbReference type="ARBA" id="ARBA00022801"/>
    </source>
</evidence>
<dbReference type="InterPro" id="IPR050079">
    <property type="entry name" value="DEAD_box_RNA_helicase"/>
</dbReference>
<keyword evidence="3 7" id="KW-0347">Helicase</keyword>
<dbReference type="Gene3D" id="3.40.50.300">
    <property type="entry name" value="P-loop containing nucleotide triphosphate hydrolases"/>
    <property type="match status" value="2"/>
</dbReference>
<evidence type="ECO:0000256" key="3">
    <source>
        <dbReference type="ARBA" id="ARBA00022806"/>
    </source>
</evidence>
<dbReference type="SMART" id="SM00490">
    <property type="entry name" value="HELICc"/>
    <property type="match status" value="1"/>
</dbReference>
<feature type="domain" description="Helicase ATP-binding" evidence="9">
    <location>
        <begin position="43"/>
        <end position="219"/>
    </location>
</feature>
<evidence type="ECO:0000259" key="10">
    <source>
        <dbReference type="PROSITE" id="PS51194"/>
    </source>
</evidence>
<dbReference type="PROSITE" id="PS51195">
    <property type="entry name" value="Q_MOTIF"/>
    <property type="match status" value="1"/>
</dbReference>
<keyword evidence="13" id="KW-1185">Reference proteome</keyword>
<feature type="compositionally biased region" description="Gly residues" evidence="8">
    <location>
        <begin position="401"/>
        <end position="429"/>
    </location>
</feature>